<organism evidence="1 2">
    <name type="scientific">Racocetra persica</name>
    <dbReference type="NCBI Taxonomy" id="160502"/>
    <lineage>
        <taxon>Eukaryota</taxon>
        <taxon>Fungi</taxon>
        <taxon>Fungi incertae sedis</taxon>
        <taxon>Mucoromycota</taxon>
        <taxon>Glomeromycotina</taxon>
        <taxon>Glomeromycetes</taxon>
        <taxon>Diversisporales</taxon>
        <taxon>Gigasporaceae</taxon>
        <taxon>Racocetra</taxon>
    </lineage>
</organism>
<evidence type="ECO:0000313" key="2">
    <source>
        <dbReference type="Proteomes" id="UP000789920"/>
    </source>
</evidence>
<reference evidence="1" key="1">
    <citation type="submission" date="2021-06" db="EMBL/GenBank/DDBJ databases">
        <authorList>
            <person name="Kallberg Y."/>
            <person name="Tangrot J."/>
            <person name="Rosling A."/>
        </authorList>
    </citation>
    <scope>NUCLEOTIDE SEQUENCE</scope>
    <source>
        <strain evidence="1">MA461A</strain>
    </source>
</reference>
<gene>
    <name evidence="1" type="ORF">RPERSI_LOCUS33327</name>
</gene>
<feature type="non-terminal residue" evidence="1">
    <location>
        <position position="1"/>
    </location>
</feature>
<comment type="caution">
    <text evidence="1">The sequence shown here is derived from an EMBL/GenBank/DDBJ whole genome shotgun (WGS) entry which is preliminary data.</text>
</comment>
<keyword evidence="2" id="KW-1185">Reference proteome</keyword>
<dbReference type="EMBL" id="CAJVQC010143771">
    <property type="protein sequence ID" value="CAG8844714.1"/>
    <property type="molecule type" value="Genomic_DNA"/>
</dbReference>
<accession>A0ACA9SPP0</accession>
<name>A0ACA9SPP0_9GLOM</name>
<sequence>VKPVRIRRYRTEFASENKLPIKLPKWILAKYETEIDKEMYEIDREVNEINEEESKVKEENDVNKEKNEVDKGENEIETLE</sequence>
<protein>
    <submittedName>
        <fullName evidence="1">35136_t:CDS:1</fullName>
    </submittedName>
</protein>
<dbReference type="Proteomes" id="UP000789920">
    <property type="component" value="Unassembled WGS sequence"/>
</dbReference>
<proteinExistence type="predicted"/>
<evidence type="ECO:0000313" key="1">
    <source>
        <dbReference type="EMBL" id="CAG8844714.1"/>
    </source>
</evidence>